<dbReference type="AlphaFoldDB" id="A0A1J6IYU9"/>
<comment type="caution">
    <text evidence="1">The sequence shown here is derived from an EMBL/GenBank/DDBJ whole genome shotgun (WGS) entry which is preliminary data.</text>
</comment>
<gene>
    <name evidence="1" type="ORF">A4A49_50903</name>
</gene>
<dbReference type="Gramene" id="OIT05720">
    <property type="protein sequence ID" value="OIT05720"/>
    <property type="gene ID" value="A4A49_50903"/>
</dbReference>
<reference evidence="1" key="1">
    <citation type="submission" date="2016-11" db="EMBL/GenBank/DDBJ databases">
        <title>The genome of Nicotiana attenuata.</title>
        <authorList>
            <person name="Xu S."/>
            <person name="Brockmoeller T."/>
            <person name="Gaquerel E."/>
            <person name="Navarro A."/>
            <person name="Kuhl H."/>
            <person name="Gase K."/>
            <person name="Ling Z."/>
            <person name="Zhou W."/>
            <person name="Kreitzer C."/>
            <person name="Stanke M."/>
            <person name="Tang H."/>
            <person name="Lyons E."/>
            <person name="Pandey P."/>
            <person name="Pandey S.P."/>
            <person name="Timmermann B."/>
            <person name="Baldwin I.T."/>
        </authorList>
    </citation>
    <scope>NUCLEOTIDE SEQUENCE [LARGE SCALE GENOMIC DNA]</scope>
    <source>
        <strain evidence="1">UT</strain>
    </source>
</reference>
<organism evidence="1 2">
    <name type="scientific">Nicotiana attenuata</name>
    <name type="common">Coyote tobacco</name>
    <dbReference type="NCBI Taxonomy" id="49451"/>
    <lineage>
        <taxon>Eukaryota</taxon>
        <taxon>Viridiplantae</taxon>
        <taxon>Streptophyta</taxon>
        <taxon>Embryophyta</taxon>
        <taxon>Tracheophyta</taxon>
        <taxon>Spermatophyta</taxon>
        <taxon>Magnoliopsida</taxon>
        <taxon>eudicotyledons</taxon>
        <taxon>Gunneridae</taxon>
        <taxon>Pentapetalae</taxon>
        <taxon>asterids</taxon>
        <taxon>lamiids</taxon>
        <taxon>Solanales</taxon>
        <taxon>Solanaceae</taxon>
        <taxon>Nicotianoideae</taxon>
        <taxon>Nicotianeae</taxon>
        <taxon>Nicotiana</taxon>
    </lineage>
</organism>
<dbReference type="Proteomes" id="UP000187609">
    <property type="component" value="Unassembled WGS sequence"/>
</dbReference>
<dbReference type="EMBL" id="MJEQ01037184">
    <property type="protein sequence ID" value="OIT05720.1"/>
    <property type="molecule type" value="Genomic_DNA"/>
</dbReference>
<keyword evidence="2" id="KW-1185">Reference proteome</keyword>
<protein>
    <submittedName>
        <fullName evidence="1">Uncharacterized protein</fullName>
    </submittedName>
</protein>
<name>A0A1J6IYU9_NICAT</name>
<evidence type="ECO:0000313" key="1">
    <source>
        <dbReference type="EMBL" id="OIT05720.1"/>
    </source>
</evidence>
<sequence>MLILEPAKRNATISSPFHNSDVNLLLHQKLCNYQTVLDQGFYLLNIHRPKSGYFHQHNIQLSQLDLDV</sequence>
<evidence type="ECO:0000313" key="2">
    <source>
        <dbReference type="Proteomes" id="UP000187609"/>
    </source>
</evidence>
<accession>A0A1J6IYU9</accession>
<proteinExistence type="predicted"/>